<proteinExistence type="predicted"/>
<accession>A0A382ATS1</accession>
<dbReference type="InterPro" id="IPR036249">
    <property type="entry name" value="Thioredoxin-like_sf"/>
</dbReference>
<dbReference type="Gene3D" id="3.40.30.10">
    <property type="entry name" value="Glutaredoxin"/>
    <property type="match status" value="1"/>
</dbReference>
<gene>
    <name evidence="2" type="ORF">METZ01_LOCUS157326</name>
</gene>
<dbReference type="GO" id="GO:0016209">
    <property type="term" value="F:antioxidant activity"/>
    <property type="evidence" value="ECO:0007669"/>
    <property type="project" value="InterPro"/>
</dbReference>
<dbReference type="Pfam" id="PF00578">
    <property type="entry name" value="AhpC-TSA"/>
    <property type="match status" value="1"/>
</dbReference>
<sequence>MYHKKIQKYGIRSIAILFLFISFGTAGDKVFFPGTIFDIDGGIISIDKLAEEKTICVITVKATWCPVCREQLTRIRDQLADFNRCNLTFLVLIPGEPEAIKLLKEKTRFPFPFIQDKELRIAGRYALDRPPAEIFPAIFILNQDRSLRWIHRGRAPDYYSDQALSDYLDCTNWI</sequence>
<dbReference type="SUPFAM" id="SSF52833">
    <property type="entry name" value="Thioredoxin-like"/>
    <property type="match status" value="1"/>
</dbReference>
<dbReference type="EMBL" id="UINC01026651">
    <property type="protein sequence ID" value="SVB04472.1"/>
    <property type="molecule type" value="Genomic_DNA"/>
</dbReference>
<evidence type="ECO:0000313" key="2">
    <source>
        <dbReference type="EMBL" id="SVB04472.1"/>
    </source>
</evidence>
<feature type="domain" description="Alkyl hydroperoxide reductase subunit C/ Thiol specific antioxidant" evidence="1">
    <location>
        <begin position="38"/>
        <end position="149"/>
    </location>
</feature>
<dbReference type="GO" id="GO:0016491">
    <property type="term" value="F:oxidoreductase activity"/>
    <property type="evidence" value="ECO:0007669"/>
    <property type="project" value="InterPro"/>
</dbReference>
<reference evidence="2" key="1">
    <citation type="submission" date="2018-05" db="EMBL/GenBank/DDBJ databases">
        <authorList>
            <person name="Lanie J.A."/>
            <person name="Ng W.-L."/>
            <person name="Kazmierczak K.M."/>
            <person name="Andrzejewski T.M."/>
            <person name="Davidsen T.M."/>
            <person name="Wayne K.J."/>
            <person name="Tettelin H."/>
            <person name="Glass J.I."/>
            <person name="Rusch D."/>
            <person name="Podicherti R."/>
            <person name="Tsui H.-C.T."/>
            <person name="Winkler M.E."/>
        </authorList>
    </citation>
    <scope>NUCLEOTIDE SEQUENCE</scope>
</reference>
<evidence type="ECO:0000259" key="1">
    <source>
        <dbReference type="Pfam" id="PF00578"/>
    </source>
</evidence>
<name>A0A382ATS1_9ZZZZ</name>
<dbReference type="AlphaFoldDB" id="A0A382ATS1"/>
<protein>
    <recommendedName>
        <fullName evidence="1">Alkyl hydroperoxide reductase subunit C/ Thiol specific antioxidant domain-containing protein</fullName>
    </recommendedName>
</protein>
<organism evidence="2">
    <name type="scientific">marine metagenome</name>
    <dbReference type="NCBI Taxonomy" id="408172"/>
    <lineage>
        <taxon>unclassified sequences</taxon>
        <taxon>metagenomes</taxon>
        <taxon>ecological metagenomes</taxon>
    </lineage>
</organism>
<dbReference type="InterPro" id="IPR000866">
    <property type="entry name" value="AhpC/TSA"/>
</dbReference>